<evidence type="ECO:0000313" key="1">
    <source>
        <dbReference type="EMBL" id="CAD8191340.1"/>
    </source>
</evidence>
<protein>
    <submittedName>
        <fullName evidence="1">Uncharacterized protein</fullName>
    </submittedName>
</protein>
<dbReference type="OrthoDB" id="318732at2759"/>
<evidence type="ECO:0000313" key="2">
    <source>
        <dbReference type="Proteomes" id="UP000689195"/>
    </source>
</evidence>
<keyword evidence="2" id="KW-1185">Reference proteome</keyword>
<dbReference type="EMBL" id="CAJJDO010000098">
    <property type="protein sequence ID" value="CAD8191340.1"/>
    <property type="molecule type" value="Genomic_DNA"/>
</dbReference>
<dbReference type="PANTHER" id="PTHR33706:SF1">
    <property type="entry name" value="TPR REPEAT PROTEIN"/>
    <property type="match status" value="1"/>
</dbReference>
<sequence>MNSDNFFEDNQIIKKTKYNEKSRQSRNIDGYQYCNQHYEEINFQIEYCQEDSITYIKDGQILLKDWINDNFSDQQIITNFDFLRYLLWDGQYHNKQKIGRWTPYWKGNRLDAGGIYNEEGLKIGKWIEPVNMFGETDRVNFVGLYKQGIRVRNWQYCLYYYHHETKEFILHFKGGGYFNDSGNKQGKWIELIEGFTDESEIISYGEYKNGKKIGIWDTYFNKNLLFSGCYDMNGRKNGQWQELHQYYNKESTVYYTGNYKQNVKYGHWGMEFPDYNFFIEEQEEEEKTNFGGKYDKNGIKIGKWVEFHEQFSKSQVIYIGEYKKGLKFGEWNIVDQNEDVIGSGSYNKNGQKDGDWKEIYYSEASIIYEGEYRNGKRFGNWNILDDNETIGGGEYDDNGMKQGQWTEFHEYFIDNNHIYCEGQYLNNKRIGKWECYCTISFGMYEEVKKIGCGEYDKNGLKNGHWIELSDDFWILHKIIFCGTYKDGFRIGTWEIHKYKLSNQEFEKKGGGNYDENGRKHGIWIDVSTDIYRNDLIFIKGEYINGKKNGEFIQTF</sequence>
<reference evidence="1" key="1">
    <citation type="submission" date="2021-01" db="EMBL/GenBank/DDBJ databases">
        <authorList>
            <consortium name="Genoscope - CEA"/>
            <person name="William W."/>
        </authorList>
    </citation>
    <scope>NUCLEOTIDE SEQUENCE</scope>
</reference>
<dbReference type="PANTHER" id="PTHR33706">
    <property type="entry name" value="MORN VARIANT REPEAT PROTEIN"/>
    <property type="match status" value="1"/>
</dbReference>
<name>A0A8S1WRE3_9CILI</name>
<comment type="caution">
    <text evidence="1">The sequence shown here is derived from an EMBL/GenBank/DDBJ whole genome shotgun (WGS) entry which is preliminary data.</text>
</comment>
<dbReference type="Proteomes" id="UP000689195">
    <property type="component" value="Unassembled WGS sequence"/>
</dbReference>
<dbReference type="AlphaFoldDB" id="A0A8S1WRE3"/>
<gene>
    <name evidence="1" type="ORF">PPENT_87.1.T0980204</name>
</gene>
<organism evidence="1 2">
    <name type="scientific">Paramecium pentaurelia</name>
    <dbReference type="NCBI Taxonomy" id="43138"/>
    <lineage>
        <taxon>Eukaryota</taxon>
        <taxon>Sar</taxon>
        <taxon>Alveolata</taxon>
        <taxon>Ciliophora</taxon>
        <taxon>Intramacronucleata</taxon>
        <taxon>Oligohymenophorea</taxon>
        <taxon>Peniculida</taxon>
        <taxon>Parameciidae</taxon>
        <taxon>Paramecium</taxon>
    </lineage>
</organism>
<accession>A0A8S1WRE3</accession>
<proteinExistence type="predicted"/>